<organism evidence="12">
    <name type="scientific">Camponotus floridanus</name>
    <name type="common">Florida carpenter ant</name>
    <dbReference type="NCBI Taxonomy" id="104421"/>
    <lineage>
        <taxon>Eukaryota</taxon>
        <taxon>Metazoa</taxon>
        <taxon>Ecdysozoa</taxon>
        <taxon>Arthropoda</taxon>
        <taxon>Hexapoda</taxon>
        <taxon>Insecta</taxon>
        <taxon>Pterygota</taxon>
        <taxon>Neoptera</taxon>
        <taxon>Endopterygota</taxon>
        <taxon>Hymenoptera</taxon>
        <taxon>Apocrita</taxon>
        <taxon>Aculeata</taxon>
        <taxon>Formicoidea</taxon>
        <taxon>Formicidae</taxon>
        <taxon>Formicinae</taxon>
        <taxon>Camponotus</taxon>
    </lineage>
</organism>
<dbReference type="GO" id="GO:0003712">
    <property type="term" value="F:transcription coregulator activity"/>
    <property type="evidence" value="ECO:0007669"/>
    <property type="project" value="InterPro"/>
</dbReference>
<dbReference type="EMBL" id="GL440813">
    <property type="protein sequence ID" value="EFN65394.1"/>
    <property type="molecule type" value="Genomic_DNA"/>
</dbReference>
<feature type="region of interest" description="Disordered" evidence="9">
    <location>
        <begin position="491"/>
        <end position="532"/>
    </location>
</feature>
<proteinExistence type="predicted"/>
<dbReference type="GO" id="GO:0045944">
    <property type="term" value="P:positive regulation of transcription by RNA polymerase II"/>
    <property type="evidence" value="ECO:0007669"/>
    <property type="project" value="TreeGrafter"/>
</dbReference>
<evidence type="ECO:0000256" key="8">
    <source>
        <dbReference type="PROSITE-ProRule" id="PRU00176"/>
    </source>
</evidence>
<dbReference type="OMA" id="DYMETHL"/>
<dbReference type="InterPro" id="IPR012677">
    <property type="entry name" value="Nucleotide-bd_a/b_plait_sf"/>
</dbReference>
<dbReference type="Gene3D" id="3.30.70.330">
    <property type="match status" value="1"/>
</dbReference>
<dbReference type="InParanoid" id="E2AMH0"/>
<accession>E2AMH0</accession>
<protein>
    <submittedName>
        <fullName evidence="11">Peroxisome proliferator-activated receptor gamma coactivator-related protein 1</fullName>
    </submittedName>
</protein>
<keyword evidence="5" id="KW-0010">Activator</keyword>
<evidence type="ECO:0000313" key="12">
    <source>
        <dbReference type="Proteomes" id="UP000000311"/>
    </source>
</evidence>
<dbReference type="PROSITE" id="PS50102">
    <property type="entry name" value="RRM"/>
    <property type="match status" value="1"/>
</dbReference>
<dbReference type="Pfam" id="PF00076">
    <property type="entry name" value="RRM_1"/>
    <property type="match status" value="1"/>
</dbReference>
<gene>
    <name evidence="11" type="ORF">EAG_04977</name>
</gene>
<comment type="subcellular location">
    <subcellularLocation>
        <location evidence="1">Nucleus</location>
    </subcellularLocation>
</comment>
<evidence type="ECO:0000256" key="5">
    <source>
        <dbReference type="ARBA" id="ARBA00023159"/>
    </source>
</evidence>
<dbReference type="Proteomes" id="UP000000311">
    <property type="component" value="Unassembled WGS sequence"/>
</dbReference>
<sequence>MEAELLTVDDFFPGLPITIDQGLTEMPQESLINIIANDYGVDTSQPIISSIWNDNEWKADTDAAFSKFFTTGPNYMQLVEFEEFKDVVDMSLCDTKHTWNNMYEGEIANLPQEVNLGPDLKLEEEEQKTDKQEEQEDCIDVETISDEVPVLEAVDVKSLLEQFEASEKNPRNKSVTKNNFLSGTKLNTMQQMTQEYQSQVLKKPSSKVCNQHTNIPDSVSKEVIDRIKASGRKRTISIIPAMPNVQNKNRSSNNTRIQDAGATLAHNKVLKQVTNNAKNKTTDGTLVQLDHDYCYNGFVTRSCDSSKLTKHTSVLKSSQNKEMTKCGKIIECHNNSNSKKDNNLESADICDTNKLAGFTLLNGQTHKINENRLESDQKDCQEKICLEQSCVSNDSLANKPKSAKVSSKSSDKDSPVYLIRSVLAQNILRSRNDLSKNTLPLSAPMQMISVLKKPPNAQSLLKSNSDENIVTTINSLNNEIQNVIVQNTQDLASGEQAKKPPFRKKLNLAEYRNRRDQNRSDNSRTSSPIQPMTLLYVHHASTTTEPIKNDSGDPIWSEREIVSILKPKSDINEEKNKSKPLMCDIEIQTYETVFEFTKRSLVDSAEKNDKRSSSYTNYGRSRWSNYRRKGSSDRERSYDRYKRHSFDNRRNYKNWRSPVHSYCKSYNWYNREKQKQVEERRVIYVGRLDENITKADLRRRFEVFGPVADISVHFREHGDNYGFVTFVYKNDAYAAIEHGNDDPSLPTYDLSFGGRRAFCKYKYSDLDDTASSSPISKSSQANEEDTFDFLLEEAKAKLRKRKV</sequence>
<dbReference type="OrthoDB" id="10047851at2759"/>
<keyword evidence="12" id="KW-1185">Reference proteome</keyword>
<evidence type="ECO:0000256" key="6">
    <source>
        <dbReference type="ARBA" id="ARBA00023163"/>
    </source>
</evidence>
<dbReference type="PANTHER" id="PTHR15528">
    <property type="entry name" value="PEROXISOME PROLIFERATOR ACTIVATED RECEPTOR GAMMA COACTIVATOR 1 PGC-1 -RELATED"/>
    <property type="match status" value="1"/>
</dbReference>
<dbReference type="SMART" id="SM00360">
    <property type="entry name" value="RRM"/>
    <property type="match status" value="1"/>
</dbReference>
<keyword evidence="2" id="KW-0597">Phosphoprotein</keyword>
<reference evidence="11 12" key="1">
    <citation type="journal article" date="2010" name="Science">
        <title>Genomic comparison of the ants Camponotus floridanus and Harpegnathos saltator.</title>
        <authorList>
            <person name="Bonasio R."/>
            <person name="Zhang G."/>
            <person name="Ye C."/>
            <person name="Mutti N.S."/>
            <person name="Fang X."/>
            <person name="Qin N."/>
            <person name="Donahue G."/>
            <person name="Yang P."/>
            <person name="Li Q."/>
            <person name="Li C."/>
            <person name="Zhang P."/>
            <person name="Huang Z."/>
            <person name="Berger S.L."/>
            <person name="Reinberg D."/>
            <person name="Wang J."/>
            <person name="Liebig J."/>
        </authorList>
    </citation>
    <scope>NUCLEOTIDE SEQUENCE [LARGE SCALE GENOMIC DNA]</scope>
    <source>
        <strain evidence="12">C129</strain>
    </source>
</reference>
<evidence type="ECO:0000256" key="9">
    <source>
        <dbReference type="SAM" id="MobiDB-lite"/>
    </source>
</evidence>
<dbReference type="InterPro" id="IPR000504">
    <property type="entry name" value="RRM_dom"/>
</dbReference>
<keyword evidence="4" id="KW-0805">Transcription regulation</keyword>
<name>E2AMH0_CAMFO</name>
<dbReference type="InterPro" id="IPR034605">
    <property type="entry name" value="PGC-1"/>
</dbReference>
<evidence type="ECO:0000256" key="3">
    <source>
        <dbReference type="ARBA" id="ARBA00022884"/>
    </source>
</evidence>
<evidence type="ECO:0000256" key="4">
    <source>
        <dbReference type="ARBA" id="ARBA00023015"/>
    </source>
</evidence>
<dbReference type="STRING" id="104421.E2AMH0"/>
<evidence type="ECO:0000256" key="1">
    <source>
        <dbReference type="ARBA" id="ARBA00004123"/>
    </source>
</evidence>
<evidence type="ECO:0000256" key="7">
    <source>
        <dbReference type="ARBA" id="ARBA00023242"/>
    </source>
</evidence>
<keyword evidence="11" id="KW-0675">Receptor</keyword>
<dbReference type="GO" id="GO:0003723">
    <property type="term" value="F:RNA binding"/>
    <property type="evidence" value="ECO:0007669"/>
    <property type="project" value="UniProtKB-UniRule"/>
</dbReference>
<keyword evidence="6" id="KW-0804">Transcription</keyword>
<dbReference type="GO" id="GO:0005634">
    <property type="term" value="C:nucleus"/>
    <property type="evidence" value="ECO:0007669"/>
    <property type="project" value="UniProtKB-SubCell"/>
</dbReference>
<dbReference type="InterPro" id="IPR035979">
    <property type="entry name" value="RBD_domain_sf"/>
</dbReference>
<keyword evidence="3 8" id="KW-0694">RNA-binding</keyword>
<feature type="compositionally biased region" description="Basic and acidic residues" evidence="9">
    <location>
        <begin position="511"/>
        <end position="522"/>
    </location>
</feature>
<dbReference type="PANTHER" id="PTHR15528:SF11">
    <property type="entry name" value="FI18188P1"/>
    <property type="match status" value="1"/>
</dbReference>
<dbReference type="SUPFAM" id="SSF54928">
    <property type="entry name" value="RNA-binding domain, RBD"/>
    <property type="match status" value="1"/>
</dbReference>
<evidence type="ECO:0000256" key="2">
    <source>
        <dbReference type="ARBA" id="ARBA00022553"/>
    </source>
</evidence>
<feature type="domain" description="RRM" evidence="10">
    <location>
        <begin position="681"/>
        <end position="764"/>
    </location>
</feature>
<evidence type="ECO:0000259" key="10">
    <source>
        <dbReference type="PROSITE" id="PS50102"/>
    </source>
</evidence>
<evidence type="ECO:0000313" key="11">
    <source>
        <dbReference type="EMBL" id="EFN65394.1"/>
    </source>
</evidence>
<dbReference type="AlphaFoldDB" id="E2AMH0"/>
<keyword evidence="7" id="KW-0539">Nucleus</keyword>